<evidence type="ECO:0000313" key="2">
    <source>
        <dbReference type="Proteomes" id="UP000019112"/>
    </source>
</evidence>
<comment type="caution">
    <text evidence="1">The sequence shown here is derived from an EMBL/GenBank/DDBJ whole genome shotgun (WGS) entry which is preliminary data.</text>
</comment>
<organism evidence="1 2">
    <name type="scientific">Holospora obtusa F1</name>
    <dbReference type="NCBI Taxonomy" id="1399147"/>
    <lineage>
        <taxon>Bacteria</taxon>
        <taxon>Pseudomonadati</taxon>
        <taxon>Pseudomonadota</taxon>
        <taxon>Alphaproteobacteria</taxon>
        <taxon>Holosporales</taxon>
        <taxon>Holosporaceae</taxon>
        <taxon>Holospora</taxon>
    </lineage>
</organism>
<dbReference type="Proteomes" id="UP000019112">
    <property type="component" value="Unassembled WGS sequence"/>
</dbReference>
<gene>
    <name evidence="1" type="ORF">P618_201109</name>
</gene>
<dbReference type="RefSeq" id="WP_021827333.1">
    <property type="nucleotide sequence ID" value="NZ_AWTR02000088.1"/>
</dbReference>
<dbReference type="STRING" id="1399147.P618_201109"/>
<reference evidence="1 2" key="1">
    <citation type="journal article" date="2014" name="FEMS Microbiol. Lett.">
        <title>Draft genome sequences of three Holospora species (Holospora obtusa, Holospora undulata, and Holospora elegans), endonuclear symbiotic bacteria of the ciliate Paramecium caudatum.</title>
        <authorList>
            <person name="Dohra H."/>
            <person name="Tanaka K."/>
            <person name="Suzuki T."/>
            <person name="Fujishima M."/>
            <person name="Suzuki H."/>
        </authorList>
    </citation>
    <scope>NUCLEOTIDE SEQUENCE [LARGE SCALE GENOMIC DNA]</scope>
    <source>
        <strain evidence="1 2">F1</strain>
    </source>
</reference>
<dbReference type="EMBL" id="AWTR02000088">
    <property type="protein sequence ID" value="ETZ06704.1"/>
    <property type="molecule type" value="Genomic_DNA"/>
</dbReference>
<dbReference type="OrthoDB" id="8481439at2"/>
<evidence type="ECO:0000313" key="1">
    <source>
        <dbReference type="EMBL" id="ETZ06704.1"/>
    </source>
</evidence>
<accession>W6TDM5</accession>
<name>W6TDM5_HOLOB</name>
<proteinExistence type="predicted"/>
<keyword evidence="2" id="KW-1185">Reference proteome</keyword>
<protein>
    <submittedName>
        <fullName evidence="1">Uncharacterized protein</fullName>
    </submittedName>
</protein>
<sequence length="91" mass="10674">MQHKGKIFKINLALALSQLSGCSVGTWWRVEKEVERTPEIPLCCVPWVSRKQQQEEGRKILPDYLTLKRRQEIAQQELKCQFNTMDTPKCK</sequence>
<dbReference type="AlphaFoldDB" id="W6TDM5"/>